<sequence length="86" mass="9296">MKGLTKLMNSDVLIPSLRSTSPPPNQKKSGFSLTIASSKMTGMSVFMPIHVTALCPYPVNTIDVSSGASLKLNFFFDILPSLSAYR</sequence>
<proteinExistence type="predicted"/>
<reference evidence="1" key="1">
    <citation type="submission" date="2018-02" db="EMBL/GenBank/DDBJ databases">
        <title>Rhizophora mucronata_Transcriptome.</title>
        <authorList>
            <person name="Meera S.P."/>
            <person name="Sreeshan A."/>
            <person name="Augustine A."/>
        </authorList>
    </citation>
    <scope>NUCLEOTIDE SEQUENCE</scope>
    <source>
        <tissue evidence="1">Leaf</tissue>
    </source>
</reference>
<dbReference type="AlphaFoldDB" id="A0A2P2NKC1"/>
<organism evidence="1">
    <name type="scientific">Rhizophora mucronata</name>
    <name type="common">Asiatic mangrove</name>
    <dbReference type="NCBI Taxonomy" id="61149"/>
    <lineage>
        <taxon>Eukaryota</taxon>
        <taxon>Viridiplantae</taxon>
        <taxon>Streptophyta</taxon>
        <taxon>Embryophyta</taxon>
        <taxon>Tracheophyta</taxon>
        <taxon>Spermatophyta</taxon>
        <taxon>Magnoliopsida</taxon>
        <taxon>eudicotyledons</taxon>
        <taxon>Gunneridae</taxon>
        <taxon>Pentapetalae</taxon>
        <taxon>rosids</taxon>
        <taxon>fabids</taxon>
        <taxon>Malpighiales</taxon>
        <taxon>Rhizophoraceae</taxon>
        <taxon>Rhizophora</taxon>
    </lineage>
</organism>
<accession>A0A2P2NKC1</accession>
<dbReference type="EMBL" id="GGEC01062433">
    <property type="protein sequence ID" value="MBX42917.1"/>
    <property type="molecule type" value="Transcribed_RNA"/>
</dbReference>
<name>A0A2P2NKC1_RHIMU</name>
<evidence type="ECO:0000313" key="1">
    <source>
        <dbReference type="EMBL" id="MBX42917.1"/>
    </source>
</evidence>
<protein>
    <submittedName>
        <fullName evidence="1">Uncharacterized protein</fullName>
    </submittedName>
</protein>